<evidence type="ECO:0000313" key="3">
    <source>
        <dbReference type="Proteomes" id="UP000540412"/>
    </source>
</evidence>
<name>A0A7W9UKW4_9NOCA</name>
<keyword evidence="1" id="KW-0812">Transmembrane</keyword>
<gene>
    <name evidence="2" type="ORF">BJY24_005851</name>
</gene>
<keyword evidence="1" id="KW-0472">Membrane</keyword>
<comment type="caution">
    <text evidence="2">The sequence shown here is derived from an EMBL/GenBank/DDBJ whole genome shotgun (WGS) entry which is preliminary data.</text>
</comment>
<sequence length="63" mass="6923">MLIATMLIASIVYLRRIVRPGGPLRNRLARITFRKAPVIASATLAATLMLGWVLIDPCWGMTA</sequence>
<accession>A0A7W9UKW4</accession>
<keyword evidence="1" id="KW-1133">Transmembrane helix</keyword>
<dbReference type="Proteomes" id="UP000540412">
    <property type="component" value="Unassembled WGS sequence"/>
</dbReference>
<evidence type="ECO:0000313" key="2">
    <source>
        <dbReference type="EMBL" id="MBB5916939.1"/>
    </source>
</evidence>
<keyword evidence="3" id="KW-1185">Reference proteome</keyword>
<feature type="transmembrane region" description="Helical" evidence="1">
    <location>
        <begin position="38"/>
        <end position="55"/>
    </location>
</feature>
<dbReference type="EMBL" id="JACHIT010000002">
    <property type="protein sequence ID" value="MBB5916939.1"/>
    <property type="molecule type" value="Genomic_DNA"/>
</dbReference>
<dbReference type="RefSeq" id="WP_040748338.1">
    <property type="nucleotide sequence ID" value="NZ_JACHIT010000002.1"/>
</dbReference>
<reference evidence="2 3" key="1">
    <citation type="submission" date="2020-08" db="EMBL/GenBank/DDBJ databases">
        <title>Sequencing the genomes of 1000 actinobacteria strains.</title>
        <authorList>
            <person name="Klenk H.-P."/>
        </authorList>
    </citation>
    <scope>NUCLEOTIDE SEQUENCE [LARGE SCALE GENOMIC DNA]</scope>
    <source>
        <strain evidence="2 3">DSM 43582</strain>
    </source>
</reference>
<proteinExistence type="predicted"/>
<organism evidence="2 3">
    <name type="scientific">Nocardia transvalensis</name>
    <dbReference type="NCBI Taxonomy" id="37333"/>
    <lineage>
        <taxon>Bacteria</taxon>
        <taxon>Bacillati</taxon>
        <taxon>Actinomycetota</taxon>
        <taxon>Actinomycetes</taxon>
        <taxon>Mycobacteriales</taxon>
        <taxon>Nocardiaceae</taxon>
        <taxon>Nocardia</taxon>
    </lineage>
</organism>
<dbReference type="AlphaFoldDB" id="A0A7W9UKW4"/>
<evidence type="ECO:0000256" key="1">
    <source>
        <dbReference type="SAM" id="Phobius"/>
    </source>
</evidence>
<protein>
    <submittedName>
        <fullName evidence="2">Uncharacterized protein</fullName>
    </submittedName>
</protein>